<evidence type="ECO:0000256" key="4">
    <source>
        <dbReference type="ARBA" id="ARBA00022448"/>
    </source>
</evidence>
<reference evidence="14" key="1">
    <citation type="submission" date="2020-11" db="EMBL/GenBank/DDBJ databases">
        <authorList>
            <person name="Tran Van P."/>
        </authorList>
    </citation>
    <scope>NUCLEOTIDE SEQUENCE</scope>
</reference>
<evidence type="ECO:0000256" key="1">
    <source>
        <dbReference type="ARBA" id="ARBA00003019"/>
    </source>
</evidence>
<dbReference type="PANTHER" id="PTHR23516:SF1">
    <property type="entry name" value="MOLYBDATE-ANION TRANSPORTER"/>
    <property type="match status" value="1"/>
</dbReference>
<proteinExistence type="predicted"/>
<evidence type="ECO:0000256" key="5">
    <source>
        <dbReference type="ARBA" id="ARBA00022475"/>
    </source>
</evidence>
<evidence type="ECO:0000256" key="7">
    <source>
        <dbReference type="ARBA" id="ARBA00022989"/>
    </source>
</evidence>
<dbReference type="Pfam" id="PF05631">
    <property type="entry name" value="MFS_5"/>
    <property type="match status" value="1"/>
</dbReference>
<evidence type="ECO:0000256" key="3">
    <source>
        <dbReference type="ARBA" id="ARBA00021242"/>
    </source>
</evidence>
<feature type="transmembrane region" description="Helical" evidence="12">
    <location>
        <begin position="379"/>
        <end position="397"/>
    </location>
</feature>
<dbReference type="Gene3D" id="1.20.1250.20">
    <property type="entry name" value="MFS general substrate transporter like domains"/>
    <property type="match status" value="2"/>
</dbReference>
<feature type="transmembrane region" description="Helical" evidence="12">
    <location>
        <begin position="106"/>
        <end position="127"/>
    </location>
</feature>
<feature type="transmembrane region" description="Helical" evidence="12">
    <location>
        <begin position="133"/>
        <end position="151"/>
    </location>
</feature>
<keyword evidence="7 12" id="KW-1133">Transmembrane helix</keyword>
<accession>A0A7R8ZD64</accession>
<dbReference type="GO" id="GO:0006811">
    <property type="term" value="P:monoatomic ion transport"/>
    <property type="evidence" value="ECO:0007669"/>
    <property type="project" value="UniProtKB-KW"/>
</dbReference>
<evidence type="ECO:0000256" key="9">
    <source>
        <dbReference type="ARBA" id="ARBA00023136"/>
    </source>
</evidence>
<dbReference type="EMBL" id="OA574243">
    <property type="protein sequence ID" value="CAD7205167.1"/>
    <property type="molecule type" value="Genomic_DNA"/>
</dbReference>
<feature type="signal peptide" evidence="13">
    <location>
        <begin position="1"/>
        <end position="21"/>
    </location>
</feature>
<comment type="function">
    <text evidence="1">Mediates high-affinity intracellular uptake of the rare oligo-element molybdenum.</text>
</comment>
<feature type="transmembrane region" description="Helical" evidence="12">
    <location>
        <begin position="417"/>
        <end position="439"/>
    </location>
</feature>
<dbReference type="SUPFAM" id="SSF103473">
    <property type="entry name" value="MFS general substrate transporter"/>
    <property type="match status" value="1"/>
</dbReference>
<keyword evidence="6 12" id="KW-0812">Transmembrane</keyword>
<keyword evidence="5" id="KW-1003">Cell membrane</keyword>
<organism evidence="14">
    <name type="scientific">Timema douglasi</name>
    <name type="common">Walking stick</name>
    <dbReference type="NCBI Taxonomy" id="61478"/>
    <lineage>
        <taxon>Eukaryota</taxon>
        <taxon>Metazoa</taxon>
        <taxon>Ecdysozoa</taxon>
        <taxon>Arthropoda</taxon>
        <taxon>Hexapoda</taxon>
        <taxon>Insecta</taxon>
        <taxon>Pterygota</taxon>
        <taxon>Neoptera</taxon>
        <taxon>Polyneoptera</taxon>
        <taxon>Phasmatodea</taxon>
        <taxon>Timematodea</taxon>
        <taxon>Timematoidea</taxon>
        <taxon>Timematidae</taxon>
        <taxon>Timema</taxon>
    </lineage>
</organism>
<keyword evidence="8" id="KW-0406">Ion transport</keyword>
<comment type="subcellular location">
    <subcellularLocation>
        <location evidence="2">Cell membrane</location>
        <topology evidence="2">Multi-pass membrane protein</topology>
    </subcellularLocation>
</comment>
<dbReference type="GO" id="GO:0005886">
    <property type="term" value="C:plasma membrane"/>
    <property type="evidence" value="ECO:0007669"/>
    <property type="project" value="UniProtKB-SubCell"/>
</dbReference>
<evidence type="ECO:0000256" key="2">
    <source>
        <dbReference type="ARBA" id="ARBA00004651"/>
    </source>
</evidence>
<feature type="transmembrane region" description="Helical" evidence="12">
    <location>
        <begin position="202"/>
        <end position="220"/>
    </location>
</feature>
<feature type="transmembrane region" description="Helical" evidence="12">
    <location>
        <begin position="75"/>
        <end position="94"/>
    </location>
</feature>
<dbReference type="AlphaFoldDB" id="A0A7R8ZD64"/>
<evidence type="ECO:0000313" key="14">
    <source>
        <dbReference type="EMBL" id="CAD7205167.1"/>
    </source>
</evidence>
<evidence type="ECO:0000256" key="10">
    <source>
        <dbReference type="ARBA" id="ARBA00030646"/>
    </source>
</evidence>
<keyword evidence="13" id="KW-0732">Signal</keyword>
<feature type="chain" id="PRO_5031319854" description="Molybdate-anion transporter" evidence="13">
    <location>
        <begin position="22"/>
        <end position="458"/>
    </location>
</feature>
<dbReference type="InterPro" id="IPR008509">
    <property type="entry name" value="MOT2/MFSD5"/>
</dbReference>
<evidence type="ECO:0000256" key="8">
    <source>
        <dbReference type="ARBA" id="ARBA00023065"/>
    </source>
</evidence>
<keyword evidence="9 12" id="KW-0472">Membrane</keyword>
<feature type="transmembrane region" description="Helical" evidence="12">
    <location>
        <begin position="314"/>
        <end position="333"/>
    </location>
</feature>
<feature type="transmembrane region" description="Helical" evidence="12">
    <location>
        <begin position="339"/>
        <end position="358"/>
    </location>
</feature>
<dbReference type="InterPro" id="IPR036259">
    <property type="entry name" value="MFS_trans_sf"/>
</dbReference>
<gene>
    <name evidence="14" type="ORF">TDIB3V08_LOCUS11321</name>
</gene>
<sequence length="458" mass="50990">MLVIAVLCVLSVLSLVLHVIASRAESNTAPGASAGFRKLQRQFFTVYFLATFSDWLQGPYVYKLYSHYGYTDKQIAVLYVIGFGSSVAFGTAVGSLADRIGRKKLCIAYSFLYSICCLTKTTPSYWILVLGRVLGGISTSILFSTFEAWYVHQHIEKYNFPPQWINNTFAEATFFNGILAIAAGIISNLMAEWVGFGPVSPFVFAVPCLAVSGLLTAYSWEENDIKQSQKLGYTTLKALKIIFSASNSSLILLGVIQSLLESVMYIFIFLWTPILEPMSPPLGIVFSCFMVCIMIGSSMYSFLLSRRVRPEHMLTLSMSLAFLALTVCAIATSSPSKPITHACFVAFLSFEISIGIYYPAIGYLRSRVIPEEYRASITSWFRVPMNLLTCVSLLWLRDGKPRADGKQEGQHDGLEKSSHVTFLICACFLLLASLLSTQFTRKFQDSEKREVLESQVLI</sequence>
<evidence type="ECO:0000256" key="6">
    <source>
        <dbReference type="ARBA" id="ARBA00022692"/>
    </source>
</evidence>
<feature type="transmembrane region" description="Helical" evidence="12">
    <location>
        <begin position="172"/>
        <end position="190"/>
    </location>
</feature>
<protein>
    <recommendedName>
        <fullName evidence="3">Molybdate-anion transporter</fullName>
    </recommendedName>
    <alternativeName>
        <fullName evidence="10">Major facilitator superfamily domain-containing protein 5</fullName>
    </alternativeName>
    <alternativeName>
        <fullName evidence="11">Molybdate transporter 2 homolog</fullName>
    </alternativeName>
</protein>
<keyword evidence="4" id="KW-0813">Transport</keyword>
<dbReference type="GO" id="GO:0015098">
    <property type="term" value="F:molybdate ion transmembrane transporter activity"/>
    <property type="evidence" value="ECO:0007669"/>
    <property type="project" value="InterPro"/>
</dbReference>
<evidence type="ECO:0000256" key="12">
    <source>
        <dbReference type="SAM" id="Phobius"/>
    </source>
</evidence>
<feature type="transmembrane region" description="Helical" evidence="12">
    <location>
        <begin position="282"/>
        <end position="302"/>
    </location>
</feature>
<dbReference type="PANTHER" id="PTHR23516">
    <property type="entry name" value="SAM (S-ADENOSYL METHIONINE) TRANSPORTER"/>
    <property type="match status" value="1"/>
</dbReference>
<name>A0A7R8ZD64_TIMDO</name>
<dbReference type="CDD" id="cd17487">
    <property type="entry name" value="MFS_MFSD5_like"/>
    <property type="match status" value="1"/>
</dbReference>
<evidence type="ECO:0000256" key="11">
    <source>
        <dbReference type="ARBA" id="ARBA00032555"/>
    </source>
</evidence>
<feature type="transmembrane region" description="Helical" evidence="12">
    <location>
        <begin position="241"/>
        <end position="270"/>
    </location>
</feature>
<evidence type="ECO:0000256" key="13">
    <source>
        <dbReference type="SAM" id="SignalP"/>
    </source>
</evidence>